<comment type="caution">
    <text evidence="1">The sequence shown here is derived from an EMBL/GenBank/DDBJ whole genome shotgun (WGS) entry which is preliminary data.</text>
</comment>
<dbReference type="EMBL" id="JARZHI010000032">
    <property type="protein sequence ID" value="MDI1433688.1"/>
    <property type="molecule type" value="Genomic_DNA"/>
</dbReference>
<protein>
    <recommendedName>
        <fullName evidence="3">TonB C-terminal domain-containing protein</fullName>
    </recommendedName>
</protein>
<evidence type="ECO:0000313" key="2">
    <source>
        <dbReference type="Proteomes" id="UP001160301"/>
    </source>
</evidence>
<organism evidence="1 2">
    <name type="scientific">Polyangium sorediatum</name>
    <dbReference type="NCBI Taxonomy" id="889274"/>
    <lineage>
        <taxon>Bacteria</taxon>
        <taxon>Pseudomonadati</taxon>
        <taxon>Myxococcota</taxon>
        <taxon>Polyangia</taxon>
        <taxon>Polyangiales</taxon>
        <taxon>Polyangiaceae</taxon>
        <taxon>Polyangium</taxon>
    </lineage>
</organism>
<evidence type="ECO:0000313" key="1">
    <source>
        <dbReference type="EMBL" id="MDI1433688.1"/>
    </source>
</evidence>
<keyword evidence="2" id="KW-1185">Reference proteome</keyword>
<dbReference type="Proteomes" id="UP001160301">
    <property type="component" value="Unassembled WGS sequence"/>
</dbReference>
<evidence type="ECO:0008006" key="3">
    <source>
        <dbReference type="Google" id="ProtNLM"/>
    </source>
</evidence>
<sequence length="256" mass="27527">MATLAAPLVAACGAPPVSPAAPRASEVPPAPSVAADRAGECARLQAVLDAEMRDVPAVEIRSTTPMPRVEALMHRLERSCDTSEHLADTLQDPTLATEANDFRLATAYLLLTTAHIFGLVHRGEPDLAPFDRAADVAARQRELVYRSAQARCVDDGSRDQSPEWGEALVATLKELTPAVNVCHAQEKQRASERKTGKLELKLHIATDGHVELVGPIAYSALSAASPELVHCLVRVFEPMRFPPPTGRAIVVLPFVE</sequence>
<accession>A0ABT6NZD5</accession>
<proteinExistence type="predicted"/>
<name>A0ABT6NZD5_9BACT</name>
<reference evidence="1 2" key="1">
    <citation type="submission" date="2023-04" db="EMBL/GenBank/DDBJ databases">
        <title>The genome sequence of Polyangium sorediatum DSM14670.</title>
        <authorList>
            <person name="Zhang X."/>
        </authorList>
    </citation>
    <scope>NUCLEOTIDE SEQUENCE [LARGE SCALE GENOMIC DNA]</scope>
    <source>
        <strain evidence="1 2">DSM 14670</strain>
    </source>
</reference>
<gene>
    <name evidence="1" type="ORF">QHF89_29585</name>
</gene>